<feature type="region of interest" description="Disordered" evidence="2">
    <location>
        <begin position="1"/>
        <end position="22"/>
    </location>
</feature>
<accession>A0A9P1GXT4</accession>
<feature type="compositionally biased region" description="Pro residues" evidence="2">
    <location>
        <begin position="249"/>
        <end position="258"/>
    </location>
</feature>
<dbReference type="PANTHER" id="PTHR31905">
    <property type="entry name" value="COILED-COIL DOMAIN-CONTAINING PROTEIN 58"/>
    <property type="match status" value="1"/>
</dbReference>
<evidence type="ECO:0000256" key="2">
    <source>
        <dbReference type="SAM" id="MobiDB-lite"/>
    </source>
</evidence>
<dbReference type="Pfam" id="PF09774">
    <property type="entry name" value="MIX23"/>
    <property type="match status" value="1"/>
</dbReference>
<evidence type="ECO:0000313" key="4">
    <source>
        <dbReference type="Proteomes" id="UP000838763"/>
    </source>
</evidence>
<comment type="similarity">
    <text evidence="1">Belongs to the MIX23 family.</text>
</comment>
<dbReference type="GO" id="GO:0005758">
    <property type="term" value="C:mitochondrial intermembrane space"/>
    <property type="evidence" value="ECO:0007669"/>
    <property type="project" value="InterPro"/>
</dbReference>
<feature type="compositionally biased region" description="Basic and acidic residues" evidence="2">
    <location>
        <begin position="10"/>
        <end position="22"/>
    </location>
</feature>
<protein>
    <submittedName>
        <fullName evidence="3">Uncharacterized protein</fullName>
    </submittedName>
</protein>
<evidence type="ECO:0000256" key="1">
    <source>
        <dbReference type="ARBA" id="ARBA00024204"/>
    </source>
</evidence>
<dbReference type="EMBL" id="CALLCH030000003">
    <property type="protein sequence ID" value="CAI4211973.1"/>
    <property type="molecule type" value="Genomic_DNA"/>
</dbReference>
<organism evidence="3 4">
    <name type="scientific">Parascedosporium putredinis</name>
    <dbReference type="NCBI Taxonomy" id="1442378"/>
    <lineage>
        <taxon>Eukaryota</taxon>
        <taxon>Fungi</taxon>
        <taxon>Dikarya</taxon>
        <taxon>Ascomycota</taxon>
        <taxon>Pezizomycotina</taxon>
        <taxon>Sordariomycetes</taxon>
        <taxon>Hypocreomycetidae</taxon>
        <taxon>Microascales</taxon>
        <taxon>Microascaceae</taxon>
        <taxon>Parascedosporium</taxon>
    </lineage>
</organism>
<dbReference type="Proteomes" id="UP000838763">
    <property type="component" value="Unassembled WGS sequence"/>
</dbReference>
<dbReference type="OrthoDB" id="5593818at2759"/>
<feature type="region of interest" description="Disordered" evidence="2">
    <location>
        <begin position="66"/>
        <end position="93"/>
    </location>
</feature>
<keyword evidence="4" id="KW-1185">Reference proteome</keyword>
<sequence>MDQQGQSLIDDIRNEKRTEDEPLRIASVDIHTSSALDVLLAKVVGQRKLAPKSSVAWSLWSSTKPAHGADAATSSSPSAPQPPQQPAFSKMREQDIPRLSPQLCFSSSTLRDFLRLSRSSLDDSISQQLNALVRPSRRGFDPHSTDQLGPRSLNHTIEPGSCVSFKEHILFPTWQARSEVLNYCAIVATSPDPNDPDTALREAESEKDKQRIVDERLDPYSGRFFPREPRTELLAALLRQERSVENIAPIPPERPSPSPNSRQHPLPRDRFLKALAGLEIPPTNRPQCRSL</sequence>
<feature type="compositionally biased region" description="Low complexity" evidence="2">
    <location>
        <begin position="69"/>
        <end position="78"/>
    </location>
</feature>
<dbReference type="InterPro" id="IPR019171">
    <property type="entry name" value="MIX23"/>
</dbReference>
<reference evidence="3" key="1">
    <citation type="submission" date="2022-11" db="EMBL/GenBank/DDBJ databases">
        <authorList>
            <person name="Scott C."/>
            <person name="Bruce N."/>
        </authorList>
    </citation>
    <scope>NUCLEOTIDE SEQUENCE</scope>
</reference>
<dbReference type="PANTHER" id="PTHR31905:SF2">
    <property type="entry name" value="PROTEIN MIX23"/>
    <property type="match status" value="1"/>
</dbReference>
<name>A0A9P1GXT4_9PEZI</name>
<dbReference type="AlphaFoldDB" id="A0A9P1GXT4"/>
<comment type="caution">
    <text evidence="3">The sequence shown here is derived from an EMBL/GenBank/DDBJ whole genome shotgun (WGS) entry which is preliminary data.</text>
</comment>
<feature type="region of interest" description="Disordered" evidence="2">
    <location>
        <begin position="245"/>
        <end position="269"/>
    </location>
</feature>
<gene>
    <name evidence="3" type="ORF">PPNO1_LOCUS1744</name>
</gene>
<evidence type="ECO:0000313" key="3">
    <source>
        <dbReference type="EMBL" id="CAI4211973.1"/>
    </source>
</evidence>
<proteinExistence type="inferred from homology"/>